<dbReference type="EMBL" id="CP051774">
    <property type="protein sequence ID" value="QJE95415.1"/>
    <property type="molecule type" value="Genomic_DNA"/>
</dbReference>
<proteinExistence type="predicted"/>
<evidence type="ECO:0000256" key="1">
    <source>
        <dbReference type="SAM" id="Phobius"/>
    </source>
</evidence>
<organism evidence="2 3">
    <name type="scientific">Luteolibacter luteus</name>
    <dbReference type="NCBI Taxonomy" id="2728835"/>
    <lineage>
        <taxon>Bacteria</taxon>
        <taxon>Pseudomonadati</taxon>
        <taxon>Verrucomicrobiota</taxon>
        <taxon>Verrucomicrobiia</taxon>
        <taxon>Verrucomicrobiales</taxon>
        <taxon>Verrucomicrobiaceae</taxon>
        <taxon>Luteolibacter</taxon>
    </lineage>
</organism>
<keyword evidence="1" id="KW-0472">Membrane</keyword>
<reference evidence="2 3" key="1">
    <citation type="submission" date="2020-04" db="EMBL/GenBank/DDBJ databases">
        <title>Luteolibacter sp. G-1-1-1 isolated from soil.</title>
        <authorList>
            <person name="Dahal R.H."/>
        </authorList>
    </citation>
    <scope>NUCLEOTIDE SEQUENCE [LARGE SCALE GENOMIC DNA]</scope>
    <source>
        <strain evidence="2 3">G-1-1-1</strain>
    </source>
</reference>
<dbReference type="GO" id="GO:0090313">
    <property type="term" value="P:regulation of protein targeting to membrane"/>
    <property type="evidence" value="ECO:0007669"/>
    <property type="project" value="TreeGrafter"/>
</dbReference>
<keyword evidence="3" id="KW-1185">Reference proteome</keyword>
<accession>A0A858RFB9</accession>
<evidence type="ECO:0008006" key="4">
    <source>
        <dbReference type="Google" id="ProtNLM"/>
    </source>
</evidence>
<dbReference type="InterPro" id="IPR052894">
    <property type="entry name" value="AsmA-related"/>
</dbReference>
<feature type="transmembrane region" description="Helical" evidence="1">
    <location>
        <begin position="12"/>
        <end position="32"/>
    </location>
</feature>
<dbReference type="AlphaFoldDB" id="A0A858RFB9"/>
<dbReference type="RefSeq" id="WP_169453729.1">
    <property type="nucleotide sequence ID" value="NZ_CP051774.1"/>
</dbReference>
<dbReference type="GO" id="GO:0005886">
    <property type="term" value="C:plasma membrane"/>
    <property type="evidence" value="ECO:0007669"/>
    <property type="project" value="TreeGrafter"/>
</dbReference>
<evidence type="ECO:0000313" key="3">
    <source>
        <dbReference type="Proteomes" id="UP000501812"/>
    </source>
</evidence>
<dbReference type="Proteomes" id="UP000501812">
    <property type="component" value="Chromosome"/>
</dbReference>
<dbReference type="PANTHER" id="PTHR30441">
    <property type="entry name" value="DUF748 DOMAIN-CONTAINING PROTEIN"/>
    <property type="match status" value="1"/>
</dbReference>
<gene>
    <name evidence="2" type="ORF">HHL09_06345</name>
</gene>
<name>A0A858RFB9_9BACT</name>
<evidence type="ECO:0000313" key="2">
    <source>
        <dbReference type="EMBL" id="QJE95415.1"/>
    </source>
</evidence>
<dbReference type="KEGG" id="luo:HHL09_06345"/>
<keyword evidence="1" id="KW-1133">Transmembrane helix</keyword>
<dbReference type="PANTHER" id="PTHR30441:SF8">
    <property type="entry name" value="DUF748 DOMAIN-CONTAINING PROTEIN"/>
    <property type="match status" value="1"/>
</dbReference>
<keyword evidence="1" id="KW-0812">Transmembrane</keyword>
<protein>
    <recommendedName>
        <fullName evidence="4">AsmA-like C-terminal domain-containing protein</fullName>
    </recommendedName>
</protein>
<sequence>MRHIRIIHKLRTLVALLVFAAVVSAVGGLWWANRTGLPDSWRAKIEQGLAAKGIHADIGKLRYWPLQGIEADEVRIFADETRQRVIARANEVIVGVDRTKLARGDVRVERLELQGGSLTLPVDPEDPNSKVLEVKNASGRVLMPRGRRLEILNARGDISGIRLEFEALLMGYRQRLSVKDMDTEQAQLYRRMLLSRVIGMLEPWSFDPEKPPVIRIRVEGDLDDPRSVRADLSLKSDRMEHGGIALGRVEAAGEMRGRLLVLESLKVEDGGGALNGRMEYDLATRTGRFDAKSNLELPSLLREINAAGVLEKVSFQSRPQLDANGTFEWPEGSPPSFHIIGHLAANDVRFAEHSASRVESDISWDGKRLYLDNIKATRPDGKLEARLMIEPEQVRYEASTNLRASVWKGLFDNHVLGKVLSDFTENKNPTVSGHVEGRFSRTDKHDWSTVGEVRATNMSYKGTPFLWAQTKMTLNHDFLDFHDGSVEFDYSDYAMRKAHGGPMSGKASAGSVRWEPGRSCLVFEDIEGTIWPAPVLRMFLPKVADHLEQYRFHRPPKLSASGEIGLMERGEQKTDFRVKGATPGNVSYEFANTDLLLSDLEVNVRILPGHTEVNDLSFNLYEGLVRGRFDVRYADDLVKGELDWTRLSLPAISKDCGFDKKAKGYVTGRMDIEQRGKGSGGLSGDGLIALEEGELFSVPIFGPLSPVLSAVLANKKAGFQEAQEAFCTYHMKEGVLRTTDFQTSTPSLVFTGDAVADLNRKTLDMTIRMNARGLLGVITLPLKPFYGLFQFRGTGPLREPKWDNVMFTSPPESEHETLLAPPKARIARPLGRP</sequence>